<protein>
    <submittedName>
        <fullName evidence="1">Uncharacterized protein</fullName>
    </submittedName>
</protein>
<keyword evidence="2" id="KW-1185">Reference proteome</keyword>
<dbReference type="Proteomes" id="UP000887116">
    <property type="component" value="Unassembled WGS sequence"/>
</dbReference>
<reference evidence="1" key="1">
    <citation type="submission" date="2020-07" db="EMBL/GenBank/DDBJ databases">
        <title>Multicomponent nature underlies the extraordinary mechanical properties of spider dragline silk.</title>
        <authorList>
            <person name="Kono N."/>
            <person name="Nakamura H."/>
            <person name="Mori M."/>
            <person name="Yoshida Y."/>
            <person name="Ohtoshi R."/>
            <person name="Malay A.D."/>
            <person name="Moran D.A.P."/>
            <person name="Tomita M."/>
            <person name="Numata K."/>
            <person name="Arakawa K."/>
        </authorList>
    </citation>
    <scope>NUCLEOTIDE SEQUENCE</scope>
</reference>
<dbReference type="EMBL" id="BMAO01013473">
    <property type="protein sequence ID" value="GFQ89068.1"/>
    <property type="molecule type" value="Genomic_DNA"/>
</dbReference>
<sequence>MVEDYCIPQFDSDTWHDSSLDAVQETQSSKNNYWAFNGYITVYKAYYDPKETKNNTQMPNCCDSNNVHISICDVANFSWKRSRVFKNQAIASGTCIQPERE</sequence>
<proteinExistence type="predicted"/>
<accession>A0A8X6GT16</accession>
<dbReference type="AlphaFoldDB" id="A0A8X6GT16"/>
<comment type="caution">
    <text evidence="1">The sequence shown here is derived from an EMBL/GenBank/DDBJ whole genome shotgun (WGS) entry which is preliminary data.</text>
</comment>
<organism evidence="1 2">
    <name type="scientific">Trichonephila clavata</name>
    <name type="common">Joro spider</name>
    <name type="synonym">Nephila clavata</name>
    <dbReference type="NCBI Taxonomy" id="2740835"/>
    <lineage>
        <taxon>Eukaryota</taxon>
        <taxon>Metazoa</taxon>
        <taxon>Ecdysozoa</taxon>
        <taxon>Arthropoda</taxon>
        <taxon>Chelicerata</taxon>
        <taxon>Arachnida</taxon>
        <taxon>Araneae</taxon>
        <taxon>Araneomorphae</taxon>
        <taxon>Entelegynae</taxon>
        <taxon>Araneoidea</taxon>
        <taxon>Nephilidae</taxon>
        <taxon>Trichonephila</taxon>
    </lineage>
</organism>
<evidence type="ECO:0000313" key="1">
    <source>
        <dbReference type="EMBL" id="GFQ89068.1"/>
    </source>
</evidence>
<gene>
    <name evidence="1" type="ORF">TNCT_136241</name>
</gene>
<name>A0A8X6GT16_TRICU</name>
<evidence type="ECO:0000313" key="2">
    <source>
        <dbReference type="Proteomes" id="UP000887116"/>
    </source>
</evidence>